<dbReference type="AlphaFoldDB" id="A0A9Q3PBL9"/>
<feature type="non-terminal residue" evidence="2">
    <location>
        <position position="1"/>
    </location>
</feature>
<feature type="compositionally biased region" description="Basic and acidic residues" evidence="1">
    <location>
        <begin position="162"/>
        <end position="189"/>
    </location>
</feature>
<dbReference type="Proteomes" id="UP000765509">
    <property type="component" value="Unassembled WGS sequence"/>
</dbReference>
<feature type="region of interest" description="Disordered" evidence="1">
    <location>
        <begin position="121"/>
        <end position="189"/>
    </location>
</feature>
<feature type="compositionally biased region" description="Low complexity" evidence="1">
    <location>
        <begin position="1"/>
        <end position="18"/>
    </location>
</feature>
<proteinExistence type="predicted"/>
<accession>A0A9Q3PBL9</accession>
<comment type="caution">
    <text evidence="2">The sequence shown here is derived from an EMBL/GenBank/DDBJ whole genome shotgun (WGS) entry which is preliminary data.</text>
</comment>
<organism evidence="2 3">
    <name type="scientific">Austropuccinia psidii MF-1</name>
    <dbReference type="NCBI Taxonomy" id="1389203"/>
    <lineage>
        <taxon>Eukaryota</taxon>
        <taxon>Fungi</taxon>
        <taxon>Dikarya</taxon>
        <taxon>Basidiomycota</taxon>
        <taxon>Pucciniomycotina</taxon>
        <taxon>Pucciniomycetes</taxon>
        <taxon>Pucciniales</taxon>
        <taxon>Sphaerophragmiaceae</taxon>
        <taxon>Austropuccinia</taxon>
    </lineage>
</organism>
<reference evidence="2" key="1">
    <citation type="submission" date="2021-03" db="EMBL/GenBank/DDBJ databases">
        <title>Draft genome sequence of rust myrtle Austropuccinia psidii MF-1, a brazilian biotype.</title>
        <authorList>
            <person name="Quecine M.C."/>
            <person name="Pachon D.M.R."/>
            <person name="Bonatelli M.L."/>
            <person name="Correr F.H."/>
            <person name="Franceschini L.M."/>
            <person name="Leite T.F."/>
            <person name="Margarido G.R.A."/>
            <person name="Almeida C.A."/>
            <person name="Ferrarezi J.A."/>
            <person name="Labate C.A."/>
        </authorList>
    </citation>
    <scope>NUCLEOTIDE SEQUENCE</scope>
    <source>
        <strain evidence="2">MF-1</strain>
    </source>
</reference>
<keyword evidence="3" id="KW-1185">Reference proteome</keyword>
<name>A0A9Q3PBL9_9BASI</name>
<feature type="compositionally biased region" description="Basic and acidic residues" evidence="1">
    <location>
        <begin position="138"/>
        <end position="149"/>
    </location>
</feature>
<protein>
    <submittedName>
        <fullName evidence="2">Uncharacterized protein</fullName>
    </submittedName>
</protein>
<sequence length="189" mass="20607">VIHQKSSSNSEASESSIEIQTSPEPRCLITKEPFEGPAGHSSHKSKIQEFQPRGEAQMEDARTSTSSQRLARTFDTLIESPGADISAISAVRPDSLSTDNNRDIPVSIQELVYGCKADTVGNSPKSLDRHHALISSSEEVHGARKDRGTSEGLDTHVFQRKSPADKSLLEKPTHVIRGPEESVGPRKEK</sequence>
<evidence type="ECO:0000256" key="1">
    <source>
        <dbReference type="SAM" id="MobiDB-lite"/>
    </source>
</evidence>
<evidence type="ECO:0000313" key="2">
    <source>
        <dbReference type="EMBL" id="MBW0553851.1"/>
    </source>
</evidence>
<feature type="region of interest" description="Disordered" evidence="1">
    <location>
        <begin position="1"/>
        <end position="68"/>
    </location>
</feature>
<gene>
    <name evidence="2" type="ORF">O181_093566</name>
</gene>
<evidence type="ECO:0000313" key="3">
    <source>
        <dbReference type="Proteomes" id="UP000765509"/>
    </source>
</evidence>
<dbReference type="EMBL" id="AVOT02060370">
    <property type="protein sequence ID" value="MBW0553851.1"/>
    <property type="molecule type" value="Genomic_DNA"/>
</dbReference>